<name>A0ABV2JKV4_9STRE</name>
<dbReference type="NCBIfam" id="TIGR01167">
    <property type="entry name" value="LPXTG_anchor"/>
    <property type="match status" value="1"/>
</dbReference>
<dbReference type="PRINTS" id="PR00015">
    <property type="entry name" value="GPOSANCHOR"/>
</dbReference>
<sequence length="121" mass="12864">KAEDSIANLPELPDGTKVEFETPIDTTTAGDKPGKVIVTYPDGSTDTVDVTVKVVDPSTDADKNEPKAKDQTQALSSIANNKDRGNKLPTTGEDENPFFNIAALTIIASVGLLSFSKKKED</sequence>
<keyword evidence="2" id="KW-0964">Secreted</keyword>
<evidence type="ECO:0000256" key="4">
    <source>
        <dbReference type="ARBA" id="ARBA00022737"/>
    </source>
</evidence>
<feature type="compositionally biased region" description="Basic and acidic residues" evidence="6">
    <location>
        <begin position="60"/>
        <end position="70"/>
    </location>
</feature>
<evidence type="ECO:0000259" key="7">
    <source>
        <dbReference type="PROSITE" id="PS50847"/>
    </source>
</evidence>
<dbReference type="Pfam" id="PF00746">
    <property type="entry name" value="Gram_pos_anchor"/>
    <property type="match status" value="1"/>
</dbReference>
<accession>A0ABV2JKV4</accession>
<comment type="caution">
    <text evidence="8">The sequence shown here is derived from an EMBL/GenBank/DDBJ whole genome shotgun (WGS) entry which is preliminary data.</text>
</comment>
<evidence type="ECO:0000256" key="2">
    <source>
        <dbReference type="ARBA" id="ARBA00022525"/>
    </source>
</evidence>
<dbReference type="InterPro" id="IPR059115">
    <property type="entry name" value="Rib"/>
</dbReference>
<evidence type="ECO:0000313" key="9">
    <source>
        <dbReference type="Proteomes" id="UP001549055"/>
    </source>
</evidence>
<feature type="non-terminal residue" evidence="8">
    <location>
        <position position="1"/>
    </location>
</feature>
<proteinExistence type="predicted"/>
<keyword evidence="5" id="KW-0572">Peptidoglycan-anchor</keyword>
<dbReference type="NCBIfam" id="TIGR02331">
    <property type="entry name" value="rib_alpha"/>
    <property type="match status" value="1"/>
</dbReference>
<evidence type="ECO:0000256" key="3">
    <source>
        <dbReference type="ARBA" id="ARBA00022729"/>
    </source>
</evidence>
<dbReference type="Proteomes" id="UP001549055">
    <property type="component" value="Unassembled WGS sequence"/>
</dbReference>
<organism evidence="8 9">
    <name type="scientific">Streptococcus gallinaceus</name>
    <dbReference type="NCBI Taxonomy" id="165758"/>
    <lineage>
        <taxon>Bacteria</taxon>
        <taxon>Bacillati</taxon>
        <taxon>Bacillota</taxon>
        <taxon>Bacilli</taxon>
        <taxon>Lactobacillales</taxon>
        <taxon>Streptococcaceae</taxon>
        <taxon>Streptococcus</taxon>
    </lineage>
</organism>
<keyword evidence="1" id="KW-0134">Cell wall</keyword>
<dbReference type="InterPro" id="IPR012706">
    <property type="entry name" value="Rib_alpha_Esp_rpt"/>
</dbReference>
<dbReference type="EMBL" id="JBEPMK010000003">
    <property type="protein sequence ID" value="MET3644556.1"/>
    <property type="molecule type" value="Genomic_DNA"/>
</dbReference>
<dbReference type="Gene3D" id="3.10.20.890">
    <property type="match status" value="1"/>
</dbReference>
<protein>
    <submittedName>
        <fullName evidence="8">LPXTG-motif cell wall-anchored protein</fullName>
    </submittedName>
</protein>
<feature type="region of interest" description="Disordered" evidence="6">
    <location>
        <begin position="56"/>
        <end position="95"/>
    </location>
</feature>
<feature type="compositionally biased region" description="Polar residues" evidence="6">
    <location>
        <begin position="71"/>
        <end position="80"/>
    </location>
</feature>
<evidence type="ECO:0000313" key="8">
    <source>
        <dbReference type="EMBL" id="MET3644556.1"/>
    </source>
</evidence>
<dbReference type="InterPro" id="IPR019931">
    <property type="entry name" value="LPXTG_anchor"/>
</dbReference>
<dbReference type="InterPro" id="IPR019950">
    <property type="entry name" value="M_anchor"/>
</dbReference>
<dbReference type="RefSeq" id="WP_354280906.1">
    <property type="nucleotide sequence ID" value="NZ_JBEPMK010000003.1"/>
</dbReference>
<dbReference type="Pfam" id="PF08428">
    <property type="entry name" value="Rib"/>
    <property type="match status" value="1"/>
</dbReference>
<reference evidence="8 9" key="1">
    <citation type="submission" date="2024-06" db="EMBL/GenBank/DDBJ databases">
        <title>Genomic Encyclopedia of Type Strains, Phase IV (KMG-IV): sequencing the most valuable type-strain genomes for metagenomic binning, comparative biology and taxonomic classification.</title>
        <authorList>
            <person name="Goeker M."/>
        </authorList>
    </citation>
    <scope>NUCLEOTIDE SEQUENCE [LARGE SCALE GENOMIC DNA]</scope>
    <source>
        <strain evidence="8 9">DSM 15349</strain>
    </source>
</reference>
<feature type="domain" description="Gram-positive cocci surface proteins LPxTG" evidence="7">
    <location>
        <begin position="88"/>
        <end position="121"/>
    </location>
</feature>
<keyword evidence="9" id="KW-1185">Reference proteome</keyword>
<keyword evidence="4" id="KW-0677">Repeat</keyword>
<keyword evidence="3" id="KW-0732">Signal</keyword>
<gene>
    <name evidence="8" type="ORF">ABID27_001180</name>
</gene>
<dbReference type="PROSITE" id="PS50847">
    <property type="entry name" value="GRAM_POS_ANCHORING"/>
    <property type="match status" value="1"/>
</dbReference>
<evidence type="ECO:0000256" key="6">
    <source>
        <dbReference type="SAM" id="MobiDB-lite"/>
    </source>
</evidence>
<evidence type="ECO:0000256" key="5">
    <source>
        <dbReference type="ARBA" id="ARBA00023088"/>
    </source>
</evidence>
<evidence type="ECO:0000256" key="1">
    <source>
        <dbReference type="ARBA" id="ARBA00022512"/>
    </source>
</evidence>